<feature type="non-terminal residue" evidence="2">
    <location>
        <position position="1"/>
    </location>
</feature>
<accession>A0A0P9D5G3</accession>
<sequence>MQAHVAALEVLLAQLHIPRVRLVGHSMGGGIAIMLAARRPELVNRLVLTAISLFRNDAERTFFRAITEVSGALMHLRAPWMADLEMLRRQFAGRFFFRVPDDAELLRTGFLDYLQMDRDTAVASARSAADPAINAAARQVRAPTLLIAARQDQIMPPANVPFTQASIPGCQVRWFEECGHFPMVEKPHEYATIVRDFLREIPEYSMANDTMTR</sequence>
<comment type="caution">
    <text evidence="2">The sequence shown here is derived from an EMBL/GenBank/DDBJ whole genome shotgun (WGS) entry which is preliminary data.</text>
</comment>
<protein>
    <recommendedName>
        <fullName evidence="1">AB hydrolase-1 domain-containing protein</fullName>
    </recommendedName>
</protein>
<evidence type="ECO:0000313" key="3">
    <source>
        <dbReference type="Proteomes" id="UP000050509"/>
    </source>
</evidence>
<dbReference type="InterPro" id="IPR050228">
    <property type="entry name" value="Carboxylesterase_BioH"/>
</dbReference>
<keyword evidence="3" id="KW-1185">Reference proteome</keyword>
<dbReference type="EMBL" id="LJCR01001412">
    <property type="protein sequence ID" value="KPV50404.1"/>
    <property type="molecule type" value="Genomic_DNA"/>
</dbReference>
<feature type="domain" description="AB hydrolase-1" evidence="1">
    <location>
        <begin position="4"/>
        <end position="187"/>
    </location>
</feature>
<dbReference type="PRINTS" id="PR00111">
    <property type="entry name" value="ABHYDROLASE"/>
</dbReference>
<dbReference type="InterPro" id="IPR000073">
    <property type="entry name" value="AB_hydrolase_1"/>
</dbReference>
<dbReference type="InterPro" id="IPR000639">
    <property type="entry name" value="Epox_hydrolase-like"/>
</dbReference>
<dbReference type="PANTHER" id="PTHR43194:SF2">
    <property type="entry name" value="PEROXISOMAL MEMBRANE PROTEIN LPX1"/>
    <property type="match status" value="1"/>
</dbReference>
<dbReference type="AlphaFoldDB" id="A0A0P9D5G3"/>
<name>A0A0P9D5G3_9CHLR</name>
<organism evidence="2 3">
    <name type="scientific">Kouleothrix aurantiaca</name>
    <dbReference type="NCBI Taxonomy" id="186479"/>
    <lineage>
        <taxon>Bacteria</taxon>
        <taxon>Bacillati</taxon>
        <taxon>Chloroflexota</taxon>
        <taxon>Chloroflexia</taxon>
        <taxon>Chloroflexales</taxon>
        <taxon>Roseiflexineae</taxon>
        <taxon>Roseiflexaceae</taxon>
        <taxon>Kouleothrix</taxon>
    </lineage>
</organism>
<dbReference type="SUPFAM" id="SSF53474">
    <property type="entry name" value="alpha/beta-Hydrolases"/>
    <property type="match status" value="1"/>
</dbReference>
<reference evidence="2 3" key="1">
    <citation type="submission" date="2015-09" db="EMBL/GenBank/DDBJ databases">
        <title>Draft genome sequence of Kouleothrix aurantiaca JCM 19913.</title>
        <authorList>
            <person name="Hemp J."/>
        </authorList>
    </citation>
    <scope>NUCLEOTIDE SEQUENCE [LARGE SCALE GENOMIC DNA]</scope>
    <source>
        <strain evidence="2 3">COM-B</strain>
    </source>
</reference>
<dbReference type="PANTHER" id="PTHR43194">
    <property type="entry name" value="HYDROLASE ALPHA/BETA FOLD FAMILY"/>
    <property type="match status" value="1"/>
</dbReference>
<dbReference type="InterPro" id="IPR029058">
    <property type="entry name" value="AB_hydrolase_fold"/>
</dbReference>
<dbReference type="Proteomes" id="UP000050509">
    <property type="component" value="Unassembled WGS sequence"/>
</dbReference>
<dbReference type="GO" id="GO:0003824">
    <property type="term" value="F:catalytic activity"/>
    <property type="evidence" value="ECO:0007669"/>
    <property type="project" value="InterPro"/>
</dbReference>
<dbReference type="PRINTS" id="PR00412">
    <property type="entry name" value="EPOXHYDRLASE"/>
</dbReference>
<dbReference type="Gene3D" id="3.40.50.1820">
    <property type="entry name" value="alpha/beta hydrolase"/>
    <property type="match status" value="1"/>
</dbReference>
<evidence type="ECO:0000313" key="2">
    <source>
        <dbReference type="EMBL" id="KPV50404.1"/>
    </source>
</evidence>
<dbReference type="Pfam" id="PF00561">
    <property type="entry name" value="Abhydrolase_1"/>
    <property type="match status" value="1"/>
</dbReference>
<gene>
    <name evidence="2" type="ORF">SE17_27135</name>
</gene>
<evidence type="ECO:0000259" key="1">
    <source>
        <dbReference type="Pfam" id="PF00561"/>
    </source>
</evidence>
<proteinExistence type="predicted"/>